<feature type="transmembrane region" description="Helical" evidence="1">
    <location>
        <begin position="313"/>
        <end position="334"/>
    </location>
</feature>
<dbReference type="GO" id="GO:0016020">
    <property type="term" value="C:membrane"/>
    <property type="evidence" value="ECO:0007669"/>
    <property type="project" value="TreeGrafter"/>
</dbReference>
<reference evidence="3" key="1">
    <citation type="journal article" date="2014" name="Int. J. Syst. Evol. Microbiol.">
        <title>Complete genome sequence of Corynebacterium casei LMG S-19264T (=DSM 44701T), isolated from a smear-ripened cheese.</title>
        <authorList>
            <consortium name="US DOE Joint Genome Institute (JGI-PGF)"/>
            <person name="Walter F."/>
            <person name="Albersmeier A."/>
            <person name="Kalinowski J."/>
            <person name="Ruckert C."/>
        </authorList>
    </citation>
    <scope>NUCLEOTIDE SEQUENCE</scope>
    <source>
        <strain evidence="3">NBRC 110023</strain>
    </source>
</reference>
<feature type="transmembrane region" description="Helical" evidence="1">
    <location>
        <begin position="36"/>
        <end position="60"/>
    </location>
</feature>
<keyword evidence="4" id="KW-1185">Reference proteome</keyword>
<dbReference type="RefSeq" id="WP_284217210.1">
    <property type="nucleotide sequence ID" value="NZ_BSOT01000005.1"/>
</dbReference>
<dbReference type="PANTHER" id="PTHR23028">
    <property type="entry name" value="ACETYLTRANSFERASE"/>
    <property type="match status" value="1"/>
</dbReference>
<dbReference type="Pfam" id="PF01757">
    <property type="entry name" value="Acyl_transf_3"/>
    <property type="match status" value="1"/>
</dbReference>
<sequence length="356" mass="41074">MNYLTSLRGIAAFCVVLYHLKYFLHQHDFSNALSFLYNKGYLAVDFFFLLSGFILAYNYAETFSNKLNFSEIQTFIIKRIARIYPLHVFVLALFLLFPLAFLITDRSIDAKQYSLVALFFKILLVDIWIITGEYWNTWNMPSWTISGELFAYLLLPFVLLVFPKKSTGVFILFCVLVLSIAIMYDFFGFVSLGEGISTLGLFRCVVTFYCGVCLHVFFVKFKDKISNRGAVSLLVFACTSCVVLGFNFTANHFFVPSLFALMLFAFLCSKTPLHTLLNHKGMVYFGEISYSLYLNHIFVIAFYKMLFLADASYASVFDLTAIIVSCIVMSHFTYQYIERPMRRYTVKRWSSRSVNA</sequence>
<evidence type="ECO:0000256" key="1">
    <source>
        <dbReference type="SAM" id="Phobius"/>
    </source>
</evidence>
<name>A0AA37SYI6_9ALTE</name>
<feature type="transmembrane region" description="Helical" evidence="1">
    <location>
        <begin position="196"/>
        <end position="218"/>
    </location>
</feature>
<feature type="transmembrane region" description="Helical" evidence="1">
    <location>
        <begin position="169"/>
        <end position="190"/>
    </location>
</feature>
<feature type="transmembrane region" description="Helical" evidence="1">
    <location>
        <begin position="143"/>
        <end position="162"/>
    </location>
</feature>
<feature type="domain" description="Acyltransferase 3" evidence="2">
    <location>
        <begin position="2"/>
        <end position="324"/>
    </location>
</feature>
<keyword evidence="1" id="KW-1133">Transmembrane helix</keyword>
<accession>A0AA37SYI6</accession>
<organism evidence="3 4">
    <name type="scientific">Agaribacter marinus</name>
    <dbReference type="NCBI Taxonomy" id="1431249"/>
    <lineage>
        <taxon>Bacteria</taxon>
        <taxon>Pseudomonadati</taxon>
        <taxon>Pseudomonadota</taxon>
        <taxon>Gammaproteobacteria</taxon>
        <taxon>Alteromonadales</taxon>
        <taxon>Alteromonadaceae</taxon>
        <taxon>Agaribacter</taxon>
    </lineage>
</organism>
<protein>
    <submittedName>
        <fullName evidence="3">Acyltransferase</fullName>
    </submittedName>
</protein>
<feature type="transmembrane region" description="Helical" evidence="1">
    <location>
        <begin position="6"/>
        <end position="24"/>
    </location>
</feature>
<reference evidence="3" key="2">
    <citation type="submission" date="2023-01" db="EMBL/GenBank/DDBJ databases">
        <title>Draft genome sequence of Agaribacter marinus strain NBRC 110023.</title>
        <authorList>
            <person name="Sun Q."/>
            <person name="Mori K."/>
        </authorList>
    </citation>
    <scope>NUCLEOTIDE SEQUENCE</scope>
    <source>
        <strain evidence="3">NBRC 110023</strain>
    </source>
</reference>
<keyword evidence="1" id="KW-0472">Membrane</keyword>
<keyword evidence="1" id="KW-0812">Transmembrane</keyword>
<dbReference type="InterPro" id="IPR002656">
    <property type="entry name" value="Acyl_transf_3_dom"/>
</dbReference>
<evidence type="ECO:0000313" key="3">
    <source>
        <dbReference type="EMBL" id="GLR70934.1"/>
    </source>
</evidence>
<comment type="caution">
    <text evidence="3">The sequence shown here is derived from an EMBL/GenBank/DDBJ whole genome shotgun (WGS) entry which is preliminary data.</text>
</comment>
<gene>
    <name evidence="3" type="ORF">GCM10007852_18420</name>
</gene>
<dbReference type="EMBL" id="BSOT01000005">
    <property type="protein sequence ID" value="GLR70934.1"/>
    <property type="molecule type" value="Genomic_DNA"/>
</dbReference>
<feature type="transmembrane region" description="Helical" evidence="1">
    <location>
        <begin position="253"/>
        <end position="269"/>
    </location>
</feature>
<dbReference type="GO" id="GO:0000271">
    <property type="term" value="P:polysaccharide biosynthetic process"/>
    <property type="evidence" value="ECO:0007669"/>
    <property type="project" value="TreeGrafter"/>
</dbReference>
<dbReference type="InterPro" id="IPR050879">
    <property type="entry name" value="Acyltransferase_3"/>
</dbReference>
<dbReference type="AlphaFoldDB" id="A0AA37SYI6"/>
<keyword evidence="3" id="KW-0808">Transferase</keyword>
<dbReference type="PANTHER" id="PTHR23028:SF53">
    <property type="entry name" value="ACYL_TRANSF_3 DOMAIN-CONTAINING PROTEIN"/>
    <property type="match status" value="1"/>
</dbReference>
<dbReference type="Proteomes" id="UP001156601">
    <property type="component" value="Unassembled WGS sequence"/>
</dbReference>
<evidence type="ECO:0000259" key="2">
    <source>
        <dbReference type="Pfam" id="PF01757"/>
    </source>
</evidence>
<feature type="transmembrane region" description="Helical" evidence="1">
    <location>
        <begin position="80"/>
        <end position="101"/>
    </location>
</feature>
<proteinExistence type="predicted"/>
<evidence type="ECO:0000313" key="4">
    <source>
        <dbReference type="Proteomes" id="UP001156601"/>
    </source>
</evidence>
<keyword evidence="3" id="KW-0012">Acyltransferase</keyword>
<feature type="transmembrane region" description="Helical" evidence="1">
    <location>
        <begin position="230"/>
        <end position="247"/>
    </location>
</feature>
<feature type="transmembrane region" description="Helical" evidence="1">
    <location>
        <begin position="290"/>
        <end position="307"/>
    </location>
</feature>
<dbReference type="GO" id="GO:0016747">
    <property type="term" value="F:acyltransferase activity, transferring groups other than amino-acyl groups"/>
    <property type="evidence" value="ECO:0007669"/>
    <property type="project" value="InterPro"/>
</dbReference>